<feature type="transmembrane region" description="Helical" evidence="6">
    <location>
        <begin position="32"/>
        <end position="50"/>
    </location>
</feature>
<keyword evidence="6" id="KW-0812">Transmembrane</keyword>
<evidence type="ECO:0000256" key="6">
    <source>
        <dbReference type="SAM" id="Phobius"/>
    </source>
</evidence>
<organism evidence="7 8">
    <name type="scientific">Pseudomonas matsuisoli</name>
    <dbReference type="NCBI Taxonomy" id="1515666"/>
    <lineage>
        <taxon>Bacteria</taxon>
        <taxon>Pseudomonadati</taxon>
        <taxon>Pseudomonadota</taxon>
        <taxon>Gammaproteobacteria</taxon>
        <taxon>Pseudomonadales</taxon>
        <taxon>Pseudomonadaceae</taxon>
        <taxon>Pseudomonas</taxon>
    </lineage>
</organism>
<dbReference type="EMBL" id="BMPO01000002">
    <property type="protein sequence ID" value="GGJ85904.1"/>
    <property type="molecule type" value="Genomic_DNA"/>
</dbReference>
<comment type="caution">
    <text evidence="7">The sequence shown here is derived from an EMBL/GenBank/DDBJ whole genome shotgun (WGS) entry which is preliminary data.</text>
</comment>
<evidence type="ECO:0000256" key="2">
    <source>
        <dbReference type="ARBA" id="ARBA00021622"/>
    </source>
</evidence>
<dbReference type="Gene3D" id="3.40.1690.10">
    <property type="entry name" value="secretion proteins EscU"/>
    <property type="match status" value="1"/>
</dbReference>
<dbReference type="PANTHER" id="PTHR30531">
    <property type="entry name" value="FLAGELLAR BIOSYNTHETIC PROTEIN FLHB"/>
    <property type="match status" value="1"/>
</dbReference>
<evidence type="ECO:0000256" key="4">
    <source>
        <dbReference type="ARBA" id="ARBA00025078"/>
    </source>
</evidence>
<dbReference type="Pfam" id="PF01312">
    <property type="entry name" value="Bac_export_2"/>
    <property type="match status" value="1"/>
</dbReference>
<dbReference type="Proteomes" id="UP000635983">
    <property type="component" value="Unassembled WGS sequence"/>
</dbReference>
<sequence length="348" mass="38626">MSDKSEEKSQPASEKKLREARQKGQLAKSQDMVTGMVILICTLCVTWLLSDIEARVRSFVLLVGQIYIEPFDSVWPRLQGEAIGILLASSVPILAATVITVLLTNIATMRGMVFTVEPIKPDPKRIDPVSGFKRMFSMRSFIEFLKTLFKVMALAVAFVIVYRSGLQTLMESSRCGPTCIYSSFTGLLTPLIVTAVLAFLIVGAIDVLMQRWLFEREMRMTKSEQKREHKDSDGDPQIKRERRKLRQEMQHSTSKVGIEQASLVIGRPGGWAVGLRYERGKTPVPVVVCRAAPDQSAGLLERAHALGLPQAQDAELAEGIAQRAVAGSPLPDRYFQRVADILVAARLI</sequence>
<protein>
    <recommendedName>
        <fullName evidence="2">Flagellar biosynthetic protein FlhB</fullName>
    </recommendedName>
</protein>
<evidence type="ECO:0000256" key="1">
    <source>
        <dbReference type="ARBA" id="ARBA00010690"/>
    </source>
</evidence>
<evidence type="ECO:0000256" key="5">
    <source>
        <dbReference type="SAM" id="MobiDB-lite"/>
    </source>
</evidence>
<comment type="similarity">
    <text evidence="1">Belongs to the type III secretion exporter family.</text>
</comment>
<keyword evidence="8" id="KW-1185">Reference proteome</keyword>
<feature type="transmembrane region" description="Helical" evidence="6">
    <location>
        <begin position="144"/>
        <end position="164"/>
    </location>
</feature>
<dbReference type="GO" id="GO:0009306">
    <property type="term" value="P:protein secretion"/>
    <property type="evidence" value="ECO:0007669"/>
    <property type="project" value="InterPro"/>
</dbReference>
<dbReference type="PRINTS" id="PR00950">
    <property type="entry name" value="TYPE3IMSPROT"/>
</dbReference>
<keyword evidence="3" id="KW-0813">Transport</keyword>
<feature type="region of interest" description="Disordered" evidence="5">
    <location>
        <begin position="1"/>
        <end position="23"/>
    </location>
</feature>
<dbReference type="InterPro" id="IPR029025">
    <property type="entry name" value="T3SS_substrate_exporter_C"/>
</dbReference>
<evidence type="ECO:0000256" key="3">
    <source>
        <dbReference type="ARBA" id="ARBA00023225"/>
    </source>
</evidence>
<dbReference type="RefSeq" id="WP_188982047.1">
    <property type="nucleotide sequence ID" value="NZ_BMPO01000002.1"/>
</dbReference>
<feature type="compositionally biased region" description="Basic and acidic residues" evidence="5">
    <location>
        <begin position="1"/>
        <end position="22"/>
    </location>
</feature>
<keyword evidence="3" id="KW-0653">Protein transport</keyword>
<reference evidence="7" key="2">
    <citation type="submission" date="2020-09" db="EMBL/GenBank/DDBJ databases">
        <authorList>
            <person name="Sun Q."/>
            <person name="Ohkuma M."/>
        </authorList>
    </citation>
    <scope>NUCLEOTIDE SEQUENCE</scope>
    <source>
        <strain evidence="7">JCM 30078</strain>
    </source>
</reference>
<dbReference type="PANTHER" id="PTHR30531:SF12">
    <property type="entry name" value="FLAGELLAR BIOSYNTHETIC PROTEIN FLHB"/>
    <property type="match status" value="1"/>
</dbReference>
<comment type="function">
    <text evidence="4">Required for formation of the rod structure in the basal body of the flagellar apparatus. Together with FliI and FliH, may constitute the export apparatus of flagellin.</text>
</comment>
<proteinExistence type="inferred from homology"/>
<gene>
    <name evidence="7" type="primary">rhcU</name>
    <name evidence="7" type="ORF">GCM10009304_09990</name>
</gene>
<name>A0A917UU82_9PSED</name>
<evidence type="ECO:0000313" key="7">
    <source>
        <dbReference type="EMBL" id="GGJ85904.1"/>
    </source>
</evidence>
<dbReference type="InterPro" id="IPR006135">
    <property type="entry name" value="T3SS_substrate_exporter"/>
</dbReference>
<reference evidence="7" key="1">
    <citation type="journal article" date="2014" name="Int. J. Syst. Evol. Microbiol.">
        <title>Complete genome sequence of Corynebacterium casei LMG S-19264T (=DSM 44701T), isolated from a smear-ripened cheese.</title>
        <authorList>
            <consortium name="US DOE Joint Genome Institute (JGI-PGF)"/>
            <person name="Walter F."/>
            <person name="Albersmeier A."/>
            <person name="Kalinowski J."/>
            <person name="Ruckert C."/>
        </authorList>
    </citation>
    <scope>NUCLEOTIDE SEQUENCE</scope>
    <source>
        <strain evidence="7">JCM 30078</strain>
    </source>
</reference>
<evidence type="ECO:0000313" key="8">
    <source>
        <dbReference type="Proteomes" id="UP000635983"/>
    </source>
</evidence>
<dbReference type="AlphaFoldDB" id="A0A917UU82"/>
<feature type="transmembrane region" description="Helical" evidence="6">
    <location>
        <begin position="82"/>
        <end position="103"/>
    </location>
</feature>
<keyword evidence="6" id="KW-0472">Membrane</keyword>
<accession>A0A917UU82</accession>
<feature type="region of interest" description="Disordered" evidence="5">
    <location>
        <begin position="220"/>
        <end position="239"/>
    </location>
</feature>
<keyword evidence="3" id="KW-1006">Bacterial flagellum protein export</keyword>
<dbReference type="GO" id="GO:0005886">
    <property type="term" value="C:plasma membrane"/>
    <property type="evidence" value="ECO:0007669"/>
    <property type="project" value="TreeGrafter"/>
</dbReference>
<dbReference type="SUPFAM" id="SSF160544">
    <property type="entry name" value="EscU C-terminal domain-like"/>
    <property type="match status" value="1"/>
</dbReference>
<feature type="transmembrane region" description="Helical" evidence="6">
    <location>
        <begin position="184"/>
        <end position="209"/>
    </location>
</feature>
<keyword evidence="6" id="KW-1133">Transmembrane helix</keyword>